<evidence type="ECO:0000313" key="4">
    <source>
        <dbReference type="Proteomes" id="UP000316008"/>
    </source>
</evidence>
<keyword evidence="4" id="KW-1185">Reference proteome</keyword>
<dbReference type="Proteomes" id="UP000316008">
    <property type="component" value="Unassembled WGS sequence"/>
</dbReference>
<feature type="region of interest" description="Disordered" evidence="1">
    <location>
        <begin position="66"/>
        <end position="113"/>
    </location>
</feature>
<feature type="transmembrane region" description="Helical" evidence="2">
    <location>
        <begin position="146"/>
        <end position="167"/>
    </location>
</feature>
<gene>
    <name evidence="3" type="ORF">FO442_09870</name>
</gene>
<dbReference type="EMBL" id="VLPL01000004">
    <property type="protein sequence ID" value="TSJ44895.1"/>
    <property type="molecule type" value="Genomic_DNA"/>
</dbReference>
<keyword evidence="2" id="KW-1133">Transmembrane helix</keyword>
<accession>A0A556MYB8</accession>
<keyword evidence="2" id="KW-0472">Membrane</keyword>
<name>A0A556MYB8_9FLAO</name>
<organism evidence="3 4">
    <name type="scientific">Fluviicola chungangensis</name>
    <dbReference type="NCBI Taxonomy" id="2597671"/>
    <lineage>
        <taxon>Bacteria</taxon>
        <taxon>Pseudomonadati</taxon>
        <taxon>Bacteroidota</taxon>
        <taxon>Flavobacteriia</taxon>
        <taxon>Flavobacteriales</taxon>
        <taxon>Crocinitomicaceae</taxon>
        <taxon>Fluviicola</taxon>
    </lineage>
</organism>
<evidence type="ECO:0000256" key="1">
    <source>
        <dbReference type="SAM" id="MobiDB-lite"/>
    </source>
</evidence>
<evidence type="ECO:0000313" key="3">
    <source>
        <dbReference type="EMBL" id="TSJ44895.1"/>
    </source>
</evidence>
<dbReference type="AlphaFoldDB" id="A0A556MYB8"/>
<keyword evidence="2" id="KW-0812">Transmembrane</keyword>
<feature type="transmembrane region" description="Helical" evidence="2">
    <location>
        <begin position="208"/>
        <end position="233"/>
    </location>
</feature>
<comment type="caution">
    <text evidence="3">The sequence shown here is derived from an EMBL/GenBank/DDBJ whole genome shotgun (WGS) entry which is preliminary data.</text>
</comment>
<feature type="compositionally biased region" description="Low complexity" evidence="1">
    <location>
        <begin position="83"/>
        <end position="97"/>
    </location>
</feature>
<sequence length="235" mass="25872">MKIIANLFCFTTILIVFNSCTITKRHFGGGYHVEWKKKWNTEEESVAKKGTMESDTVYALAAPVSKSDEAGPGYSKKKEKVTVSETTSGSESETVSGPANSESTHQSYTSSQDEVITDAEIIREETAEVYSVDITKPEPARKVETLTWVAFGFLLAATVVALLPAAWFSGFTLILVVFVLLLLIAFINAIGSAIRVKRNPEKYKAKGFTWLMVFFCSLGLAFALVLLLLNAFYPL</sequence>
<feature type="compositionally biased region" description="Polar residues" evidence="1">
    <location>
        <begin position="98"/>
        <end position="113"/>
    </location>
</feature>
<evidence type="ECO:0000256" key="2">
    <source>
        <dbReference type="SAM" id="Phobius"/>
    </source>
</evidence>
<dbReference type="RefSeq" id="WP_144333008.1">
    <property type="nucleotide sequence ID" value="NZ_VLPL01000004.1"/>
</dbReference>
<proteinExistence type="predicted"/>
<feature type="transmembrane region" description="Helical" evidence="2">
    <location>
        <begin position="173"/>
        <end position="196"/>
    </location>
</feature>
<reference evidence="3 4" key="1">
    <citation type="submission" date="2019-07" db="EMBL/GenBank/DDBJ databases">
        <authorList>
            <person name="Huq M.A."/>
        </authorList>
    </citation>
    <scope>NUCLEOTIDE SEQUENCE [LARGE SCALE GENOMIC DNA]</scope>
    <source>
        <strain evidence="3 4">MAH-3</strain>
    </source>
</reference>
<protein>
    <submittedName>
        <fullName evidence="3">Uncharacterized protein</fullName>
    </submittedName>
</protein>